<dbReference type="Pfam" id="PF08346">
    <property type="entry name" value="AntA"/>
    <property type="match status" value="1"/>
</dbReference>
<comment type="caution">
    <text evidence="3">The sequence shown here is derived from an EMBL/GenBank/DDBJ whole genome shotgun (WGS) entry which is preliminary data.</text>
</comment>
<dbReference type="AlphaFoldDB" id="A0A921F8F1"/>
<dbReference type="InterPro" id="IPR013557">
    <property type="entry name" value="AntA/B_antirep"/>
</dbReference>
<dbReference type="InterPro" id="IPR018878">
    <property type="entry name" value="ORF6C_dom"/>
</dbReference>
<dbReference type="PANTHER" id="PTHR36180:SF1">
    <property type="entry name" value="ANTA_ANTB ANTIREPRESSOR DOMAIN-CONTAINING PROTEIN"/>
    <property type="match status" value="1"/>
</dbReference>
<dbReference type="EMBL" id="DYXG01000025">
    <property type="protein sequence ID" value="HJE96542.1"/>
    <property type="molecule type" value="Genomic_DNA"/>
</dbReference>
<feature type="domain" description="ORF6C" evidence="2">
    <location>
        <begin position="116"/>
        <end position="221"/>
    </location>
</feature>
<reference evidence="3" key="2">
    <citation type="submission" date="2021-09" db="EMBL/GenBank/DDBJ databases">
        <authorList>
            <person name="Gilroy R."/>
        </authorList>
    </citation>
    <scope>NUCLEOTIDE SEQUENCE</scope>
    <source>
        <strain evidence="3">CHK174-6876</strain>
    </source>
</reference>
<evidence type="ECO:0000313" key="4">
    <source>
        <dbReference type="Proteomes" id="UP000707535"/>
    </source>
</evidence>
<proteinExistence type="predicted"/>
<evidence type="ECO:0000259" key="1">
    <source>
        <dbReference type="Pfam" id="PF08346"/>
    </source>
</evidence>
<dbReference type="Pfam" id="PF10552">
    <property type="entry name" value="ORF6C"/>
    <property type="match status" value="1"/>
</dbReference>
<sequence length="235" mass="27171">MNNLIPTHKDNLGNILVNGRDLHKFLGIGRDFSNWFKEMINYGFEQGKDFTPYSAKSDGGRPRREYAMSIDMAKEISMIQRNKRGKQARQYFIAVEKKAKASMSLPEQIKTIALGYSDLESDVEDIKVSLSDVTNRMGLPGNMKRNFSKARNRKVIELMGGSKSNAYSDKGVRQRVYSQMFASFKEQFEVDSYADCPMKYFDDAIEFVNNWFAPYELQQKIQQLNSQTDLFERNK</sequence>
<accession>A0A921F8F1</accession>
<evidence type="ECO:0000259" key="2">
    <source>
        <dbReference type="Pfam" id="PF10552"/>
    </source>
</evidence>
<feature type="domain" description="AntA/AntB antirepressor" evidence="1">
    <location>
        <begin position="17"/>
        <end position="82"/>
    </location>
</feature>
<organism evidence="3 4">
    <name type="scientific">Ligilactobacillus acidipiscis</name>
    <dbReference type="NCBI Taxonomy" id="89059"/>
    <lineage>
        <taxon>Bacteria</taxon>
        <taxon>Bacillati</taxon>
        <taxon>Bacillota</taxon>
        <taxon>Bacilli</taxon>
        <taxon>Lactobacillales</taxon>
        <taxon>Lactobacillaceae</taxon>
        <taxon>Ligilactobacillus</taxon>
    </lineage>
</organism>
<dbReference type="PANTHER" id="PTHR36180">
    <property type="entry name" value="DNA-BINDING PROTEIN-RELATED-RELATED"/>
    <property type="match status" value="1"/>
</dbReference>
<reference evidence="3" key="1">
    <citation type="journal article" date="2021" name="PeerJ">
        <title>Extensive microbial diversity within the chicken gut microbiome revealed by metagenomics and culture.</title>
        <authorList>
            <person name="Gilroy R."/>
            <person name="Ravi A."/>
            <person name="Getino M."/>
            <person name="Pursley I."/>
            <person name="Horton D.L."/>
            <person name="Alikhan N.F."/>
            <person name="Baker D."/>
            <person name="Gharbi K."/>
            <person name="Hall N."/>
            <person name="Watson M."/>
            <person name="Adriaenssens E.M."/>
            <person name="Foster-Nyarko E."/>
            <person name="Jarju S."/>
            <person name="Secka A."/>
            <person name="Antonio M."/>
            <person name="Oren A."/>
            <person name="Chaudhuri R.R."/>
            <person name="La Ragione R."/>
            <person name="Hildebrand F."/>
            <person name="Pallen M.J."/>
        </authorList>
    </citation>
    <scope>NUCLEOTIDE SEQUENCE</scope>
    <source>
        <strain evidence="3">CHK174-6876</strain>
    </source>
</reference>
<protein>
    <submittedName>
        <fullName evidence="3">ORF6C domain-containing protein</fullName>
    </submittedName>
</protein>
<dbReference type="Proteomes" id="UP000707535">
    <property type="component" value="Unassembled WGS sequence"/>
</dbReference>
<name>A0A921F8F1_9LACO</name>
<evidence type="ECO:0000313" key="3">
    <source>
        <dbReference type="EMBL" id="HJE96542.1"/>
    </source>
</evidence>
<gene>
    <name evidence="3" type="ORF">K8V00_02885</name>
</gene>